<feature type="transmembrane region" description="Helical" evidence="1">
    <location>
        <begin position="201"/>
        <end position="222"/>
    </location>
</feature>
<feature type="transmembrane region" description="Helical" evidence="1">
    <location>
        <begin position="129"/>
        <end position="153"/>
    </location>
</feature>
<evidence type="ECO:0000313" key="3">
    <source>
        <dbReference type="Proteomes" id="UP000486351"/>
    </source>
</evidence>
<keyword evidence="1" id="KW-1133">Transmembrane helix</keyword>
<feature type="transmembrane region" description="Helical" evidence="1">
    <location>
        <begin position="257"/>
        <end position="276"/>
    </location>
</feature>
<sequence>MEVQPALRHGHLNVRYNRPPPTARHRMMNLWHQSQIGHRSEYSVERLVAFRDYYRRTSVARVVAVCILTPIPAMTMTLLIDCTPLRPPSEGWRANYAFWIRWFLALIVVSAGATAQVRELILPGTISDAGVVVITLVTAAIDVLVAMLVAALWRFPIPFGYILMVGPYLVILLGVTLMVIGRRALAESPVLREQLKSQATIVCAQGLVAMAYPFLTAIFTQLSGPQQTALVIVMPVFKFITKRVIADAAVGLHEHVGPIVVFSVDVFSVFYVAMSMQISKTMVTTLLIIASDSFHVVIALRDILRQVTAIQTRRGEELSGVNYLDDLISMVRTIFDDDKVAAPRTNPIRILAPCPLLLSDESSSFLDKI</sequence>
<feature type="transmembrane region" description="Helical" evidence="1">
    <location>
        <begin position="159"/>
        <end position="180"/>
    </location>
</feature>
<reference evidence="2 3" key="1">
    <citation type="submission" date="2018-09" db="EMBL/GenBank/DDBJ databases">
        <title>Genomic investigation of the strawberry pathogen Phytophthora fragariae indicates pathogenicity is determined by transcriptional variation in three key races.</title>
        <authorList>
            <person name="Adams T.M."/>
            <person name="Armitage A.D."/>
            <person name="Sobczyk M.K."/>
            <person name="Bates H.J."/>
            <person name="Dunwell J.M."/>
            <person name="Nellist C.F."/>
            <person name="Harrison R.J."/>
        </authorList>
    </citation>
    <scope>NUCLEOTIDE SEQUENCE [LARGE SCALE GENOMIC DNA]</scope>
    <source>
        <strain evidence="2 3">NOV-77</strain>
    </source>
</reference>
<name>A0A6G0RR98_9STRA</name>
<feature type="transmembrane region" description="Helical" evidence="1">
    <location>
        <begin position="99"/>
        <end position="117"/>
    </location>
</feature>
<proteinExistence type="predicted"/>
<evidence type="ECO:0000313" key="2">
    <source>
        <dbReference type="EMBL" id="KAE9340100.1"/>
    </source>
</evidence>
<organism evidence="2 3">
    <name type="scientific">Phytophthora fragariae</name>
    <dbReference type="NCBI Taxonomy" id="53985"/>
    <lineage>
        <taxon>Eukaryota</taxon>
        <taxon>Sar</taxon>
        <taxon>Stramenopiles</taxon>
        <taxon>Oomycota</taxon>
        <taxon>Peronosporomycetes</taxon>
        <taxon>Peronosporales</taxon>
        <taxon>Peronosporaceae</taxon>
        <taxon>Phytophthora</taxon>
    </lineage>
</organism>
<dbReference type="EMBL" id="QXFY01000596">
    <property type="protein sequence ID" value="KAE9340100.1"/>
    <property type="molecule type" value="Genomic_DNA"/>
</dbReference>
<comment type="caution">
    <text evidence="2">The sequence shown here is derived from an EMBL/GenBank/DDBJ whole genome shotgun (WGS) entry which is preliminary data.</text>
</comment>
<evidence type="ECO:0000256" key="1">
    <source>
        <dbReference type="SAM" id="Phobius"/>
    </source>
</evidence>
<dbReference type="Proteomes" id="UP000486351">
    <property type="component" value="Unassembled WGS sequence"/>
</dbReference>
<feature type="transmembrane region" description="Helical" evidence="1">
    <location>
        <begin position="59"/>
        <end position="79"/>
    </location>
</feature>
<dbReference type="AlphaFoldDB" id="A0A6G0RR98"/>
<protein>
    <submittedName>
        <fullName evidence="2">Uncharacterized protein</fullName>
    </submittedName>
</protein>
<gene>
    <name evidence="2" type="ORF">PF008_g11257</name>
</gene>
<accession>A0A6G0RR98</accession>
<keyword evidence="1" id="KW-0472">Membrane</keyword>
<keyword evidence="1" id="KW-0812">Transmembrane</keyword>